<keyword evidence="3 9" id="KW-0812">Transmembrane</keyword>
<comment type="similarity">
    <text evidence="2 9">Belongs to the G-protein coupled receptor 1 family.</text>
</comment>
<sequence length="368" mass="42402">MFSAENIWNILLVSSYSLIVLVSLFGNIFVCRVMIALLVGNGRNTTNILIFNLAIADLLLTCFNIPINIVRFVSTNWPFGSVICILTPFIQSLSAHCSSITMMVIAFERYRRISHQRSTNQWKCSICLIWICSIVLSIPHCLFNQLVVYPSLLEGFNMIRCATVFPSKQNRLMLAILSPLSQYLLPIGLTALFYARIGCFLWRQNNPIGSVSANRRASIMKRKRKRIKMLVIVVAVFATCWFPLHLYVTLIDFKIIQHHFGIYFVTHWIAMSSVCYNPFIYCWLNETFRLRTDSFIHSLTLLKNRIQRFIMLCCSCNRNPNEIVNKDLNENNANNANENNIDQPKKIIEQDQNNTIISICNDEKSSTF</sequence>
<dbReference type="GO" id="GO:0004983">
    <property type="term" value="F:neuropeptide Y receptor activity"/>
    <property type="evidence" value="ECO:0007669"/>
    <property type="project" value="InterPro"/>
</dbReference>
<keyword evidence="6 10" id="KW-0472">Membrane</keyword>
<evidence type="ECO:0000256" key="5">
    <source>
        <dbReference type="ARBA" id="ARBA00023040"/>
    </source>
</evidence>
<feature type="transmembrane region" description="Helical" evidence="10">
    <location>
        <begin position="79"/>
        <end position="107"/>
    </location>
</feature>
<evidence type="ECO:0000256" key="10">
    <source>
        <dbReference type="SAM" id="Phobius"/>
    </source>
</evidence>
<evidence type="ECO:0000256" key="3">
    <source>
        <dbReference type="ARBA" id="ARBA00022692"/>
    </source>
</evidence>
<evidence type="ECO:0000256" key="7">
    <source>
        <dbReference type="ARBA" id="ARBA00023170"/>
    </source>
</evidence>
<comment type="caution">
    <text evidence="12">The sequence shown here is derived from an EMBL/GenBank/DDBJ whole genome shotgun (WGS) entry which is preliminary data.</text>
</comment>
<dbReference type="GO" id="GO:0016020">
    <property type="term" value="C:membrane"/>
    <property type="evidence" value="ECO:0007669"/>
    <property type="project" value="UniProtKB-SubCell"/>
</dbReference>
<evidence type="ECO:0000259" key="11">
    <source>
        <dbReference type="PROSITE" id="PS50262"/>
    </source>
</evidence>
<proteinExistence type="inferred from homology"/>
<gene>
    <name evidence="12" type="ORF">HUG17_1410</name>
</gene>
<protein>
    <submittedName>
        <fullName evidence="12">7 transmembrane receptor -like protein</fullName>
    </submittedName>
</protein>
<feature type="transmembrane region" description="Helical" evidence="10">
    <location>
        <begin position="48"/>
        <end position="67"/>
    </location>
</feature>
<dbReference type="PRINTS" id="PR00237">
    <property type="entry name" value="GPCRRHODOPSN"/>
</dbReference>
<dbReference type="Proteomes" id="UP000828236">
    <property type="component" value="Unassembled WGS sequence"/>
</dbReference>
<dbReference type="EMBL" id="SDOV01000001">
    <property type="protein sequence ID" value="KAH7645872.1"/>
    <property type="molecule type" value="Genomic_DNA"/>
</dbReference>
<feature type="transmembrane region" description="Helical" evidence="10">
    <location>
        <begin position="229"/>
        <end position="248"/>
    </location>
</feature>
<keyword evidence="5 9" id="KW-0297">G-protein coupled receptor</keyword>
<reference evidence="12" key="2">
    <citation type="journal article" date="2021" name="World Allergy Organ. J.">
        <title>Chromosome-level assembly of Dermatophagoides farinae genome and transcriptome reveals two novel allergens Der f 37 and Der f 39.</title>
        <authorList>
            <person name="Chen J."/>
            <person name="Cai Z."/>
            <person name="Fan D."/>
            <person name="Hu J."/>
            <person name="Hou Y."/>
            <person name="He Y."/>
            <person name="Zhang Z."/>
            <person name="Zhao Z."/>
            <person name="Gao P."/>
            <person name="Hu W."/>
            <person name="Sun J."/>
            <person name="Li J."/>
            <person name="Ji K."/>
        </authorList>
    </citation>
    <scope>NUCLEOTIDE SEQUENCE</scope>
    <source>
        <strain evidence="12">JKM2019</strain>
    </source>
</reference>
<evidence type="ECO:0000256" key="1">
    <source>
        <dbReference type="ARBA" id="ARBA00004141"/>
    </source>
</evidence>
<evidence type="ECO:0000256" key="6">
    <source>
        <dbReference type="ARBA" id="ARBA00023136"/>
    </source>
</evidence>
<feature type="transmembrane region" description="Helical" evidence="10">
    <location>
        <begin position="260"/>
        <end position="284"/>
    </location>
</feature>
<keyword evidence="4 10" id="KW-1133">Transmembrane helix</keyword>
<dbReference type="Pfam" id="PF00001">
    <property type="entry name" value="7tm_1"/>
    <property type="match status" value="1"/>
</dbReference>
<evidence type="ECO:0000256" key="8">
    <source>
        <dbReference type="ARBA" id="ARBA00023224"/>
    </source>
</evidence>
<feature type="domain" description="G-protein coupled receptors family 1 profile" evidence="11">
    <location>
        <begin position="26"/>
        <end position="281"/>
    </location>
</feature>
<feature type="transmembrane region" description="Helical" evidence="10">
    <location>
        <begin position="172"/>
        <end position="195"/>
    </location>
</feature>
<dbReference type="PROSITE" id="PS50262">
    <property type="entry name" value="G_PROTEIN_RECEP_F1_2"/>
    <property type="match status" value="1"/>
</dbReference>
<dbReference type="PANTHER" id="PTHR24235">
    <property type="entry name" value="NEUROPEPTIDE Y RECEPTOR"/>
    <property type="match status" value="1"/>
</dbReference>
<dbReference type="PRINTS" id="PR01012">
    <property type="entry name" value="NRPEPTIDEYR"/>
</dbReference>
<dbReference type="InterPro" id="IPR000276">
    <property type="entry name" value="GPCR_Rhodpsn"/>
</dbReference>
<organism evidence="12">
    <name type="scientific">Dermatophagoides farinae</name>
    <name type="common">American house dust mite</name>
    <dbReference type="NCBI Taxonomy" id="6954"/>
    <lineage>
        <taxon>Eukaryota</taxon>
        <taxon>Metazoa</taxon>
        <taxon>Ecdysozoa</taxon>
        <taxon>Arthropoda</taxon>
        <taxon>Chelicerata</taxon>
        <taxon>Arachnida</taxon>
        <taxon>Acari</taxon>
        <taxon>Acariformes</taxon>
        <taxon>Sarcoptiformes</taxon>
        <taxon>Astigmata</taxon>
        <taxon>Psoroptidia</taxon>
        <taxon>Analgoidea</taxon>
        <taxon>Pyroglyphidae</taxon>
        <taxon>Dermatophagoidinae</taxon>
        <taxon>Dermatophagoides</taxon>
    </lineage>
</organism>
<keyword evidence="8 9" id="KW-0807">Transducer</keyword>
<dbReference type="PROSITE" id="PS00237">
    <property type="entry name" value="G_PROTEIN_RECEP_F1_1"/>
    <property type="match status" value="1"/>
</dbReference>
<dbReference type="Gene3D" id="1.20.1070.10">
    <property type="entry name" value="Rhodopsin 7-helix transmembrane proteins"/>
    <property type="match status" value="1"/>
</dbReference>
<evidence type="ECO:0000256" key="2">
    <source>
        <dbReference type="ARBA" id="ARBA00010663"/>
    </source>
</evidence>
<evidence type="ECO:0000313" key="12">
    <source>
        <dbReference type="EMBL" id="KAH7645872.1"/>
    </source>
</evidence>
<name>A0A9D4P896_DERFA</name>
<evidence type="ECO:0000256" key="4">
    <source>
        <dbReference type="ARBA" id="ARBA00022989"/>
    </source>
</evidence>
<feature type="transmembrane region" description="Helical" evidence="10">
    <location>
        <begin position="16"/>
        <end position="39"/>
    </location>
</feature>
<feature type="transmembrane region" description="Helical" evidence="10">
    <location>
        <begin position="128"/>
        <end position="152"/>
    </location>
</feature>
<dbReference type="SUPFAM" id="SSF81321">
    <property type="entry name" value="Family A G protein-coupled receptor-like"/>
    <property type="match status" value="1"/>
</dbReference>
<dbReference type="InterPro" id="IPR000611">
    <property type="entry name" value="NPY_rcpt"/>
</dbReference>
<keyword evidence="7 9" id="KW-0675">Receptor</keyword>
<dbReference type="AlphaFoldDB" id="A0A9D4P896"/>
<dbReference type="PANTHER" id="PTHR24235:SF29">
    <property type="entry name" value="GH23382P"/>
    <property type="match status" value="1"/>
</dbReference>
<accession>A0A9D4P896</accession>
<reference evidence="12" key="1">
    <citation type="submission" date="2020-06" db="EMBL/GenBank/DDBJ databases">
        <authorList>
            <person name="Ji K."/>
            <person name="Li J."/>
        </authorList>
    </citation>
    <scope>NUCLEOTIDE SEQUENCE</scope>
    <source>
        <strain evidence="12">JKM2019</strain>
        <tissue evidence="12">Whole body</tissue>
    </source>
</reference>
<dbReference type="InterPro" id="IPR017452">
    <property type="entry name" value="GPCR_Rhodpsn_7TM"/>
</dbReference>
<evidence type="ECO:0000256" key="9">
    <source>
        <dbReference type="RuleBase" id="RU000688"/>
    </source>
</evidence>
<comment type="subcellular location">
    <subcellularLocation>
        <location evidence="1">Membrane</location>
        <topology evidence="1">Multi-pass membrane protein</topology>
    </subcellularLocation>
</comment>